<reference evidence="2 3" key="2">
    <citation type="submission" date="2016-01" db="EMBL/GenBank/DDBJ databases">
        <title>Microcella alkaliphila JAM AC0309 whole genome shotgun sequence.</title>
        <authorList>
            <person name="Kurata A."/>
            <person name="Hirose Y."/>
            <person name="Kishimoto N."/>
            <person name="Kobayashi T."/>
        </authorList>
    </citation>
    <scope>NUCLEOTIDE SEQUENCE [LARGE SCALE GENOMIC DNA]</scope>
    <source>
        <strain evidence="2 3">JAM AC0309</strain>
    </source>
</reference>
<accession>A0A0U5BBC9</accession>
<evidence type="ECO:0000313" key="2">
    <source>
        <dbReference type="EMBL" id="BAU31969.1"/>
    </source>
</evidence>
<feature type="compositionally biased region" description="Basic and acidic residues" evidence="1">
    <location>
        <begin position="1"/>
        <end position="29"/>
    </location>
</feature>
<sequence length="44" mass="5087">MSDRFDEVREDARDDPPDCGRVRVVREPEAMPDTVPARDSRARD</sequence>
<evidence type="ECO:0000256" key="1">
    <source>
        <dbReference type="SAM" id="MobiDB-lite"/>
    </source>
</evidence>
<feature type="region of interest" description="Disordered" evidence="1">
    <location>
        <begin position="1"/>
        <end position="44"/>
    </location>
</feature>
<gene>
    <name evidence="2" type="ORF">MalAC0309_1108</name>
</gene>
<protein>
    <submittedName>
        <fullName evidence="2">Uncharacterized protein</fullName>
    </submittedName>
</protein>
<evidence type="ECO:0000313" key="3">
    <source>
        <dbReference type="Proteomes" id="UP000218965"/>
    </source>
</evidence>
<reference evidence="3" key="1">
    <citation type="submission" date="2015-12" db="EMBL/GenBank/DDBJ databases">
        <authorList>
            <person name="Shamseldin A."/>
            <person name="Moawad H."/>
            <person name="Abd El-Rahim W.M."/>
            <person name="Sadowsky M.J."/>
        </authorList>
    </citation>
    <scope>NUCLEOTIDE SEQUENCE [LARGE SCALE GENOMIC DNA]</scope>
    <source>
        <strain evidence="3">JAM AC0309</strain>
    </source>
</reference>
<dbReference type="EMBL" id="AP017315">
    <property type="protein sequence ID" value="BAU31969.1"/>
    <property type="molecule type" value="Genomic_DNA"/>
</dbReference>
<dbReference type="Proteomes" id="UP000218965">
    <property type="component" value="Chromosome"/>
</dbReference>
<organism evidence="2 3">
    <name type="scientific">Microcella alkaliphila</name>
    <dbReference type="NCBI Taxonomy" id="279828"/>
    <lineage>
        <taxon>Bacteria</taxon>
        <taxon>Bacillati</taxon>
        <taxon>Actinomycetota</taxon>
        <taxon>Actinomycetes</taxon>
        <taxon>Micrococcales</taxon>
        <taxon>Microbacteriaceae</taxon>
        <taxon>Microcella</taxon>
    </lineage>
</organism>
<dbReference type="AlphaFoldDB" id="A0A0U5BBC9"/>
<proteinExistence type="predicted"/>
<name>A0A0U5BBC9_9MICO</name>
<dbReference type="KEGG" id="malk:MalAC0309_1108"/>